<dbReference type="InterPro" id="IPR010095">
    <property type="entry name" value="Cas12f1-like_TNB"/>
</dbReference>
<feature type="compositionally biased region" description="Basic and acidic residues" evidence="2">
    <location>
        <begin position="1"/>
        <end position="11"/>
    </location>
</feature>
<organism evidence="4 5">
    <name type="scientific">Pyrodictium abyssi</name>
    <dbReference type="NCBI Taxonomy" id="54256"/>
    <lineage>
        <taxon>Archaea</taxon>
        <taxon>Thermoproteota</taxon>
        <taxon>Thermoprotei</taxon>
        <taxon>Desulfurococcales</taxon>
        <taxon>Pyrodictiaceae</taxon>
        <taxon>Pyrodictium</taxon>
    </lineage>
</organism>
<dbReference type="Proteomes" id="UP001341135">
    <property type="component" value="Chromosome"/>
</dbReference>
<gene>
    <name evidence="4" type="ORF">PABY_13490</name>
</gene>
<feature type="region of interest" description="Disordered" evidence="2">
    <location>
        <begin position="1"/>
        <end position="21"/>
    </location>
</feature>
<reference evidence="4 5" key="1">
    <citation type="submission" date="2023-09" db="EMBL/GenBank/DDBJ databases">
        <title>Pyrofollis japonicus gen. nov. sp. nov., a novel member of the family Pyrodictiaceae isolated from the Iheya North hydrothermal field.</title>
        <authorList>
            <person name="Miyazaki U."/>
            <person name="Sanari M."/>
            <person name="Tame A."/>
            <person name="Kitajima M."/>
            <person name="Okamoto A."/>
            <person name="Sawayama S."/>
            <person name="Miyazaki J."/>
            <person name="Takai K."/>
            <person name="Nakagawa S."/>
        </authorList>
    </citation>
    <scope>NUCLEOTIDE SEQUENCE [LARGE SCALE GENOMIC DNA]</scope>
    <source>
        <strain evidence="4 5">AV2</strain>
    </source>
</reference>
<name>A0ABM8IW60_9CREN</name>
<proteinExistence type="predicted"/>
<dbReference type="NCBIfam" id="TIGR01766">
    <property type="entry name" value="IS200/IS605 family accessory protein TnpB-like domain"/>
    <property type="match status" value="1"/>
</dbReference>
<evidence type="ECO:0000313" key="5">
    <source>
        <dbReference type="Proteomes" id="UP001341135"/>
    </source>
</evidence>
<evidence type="ECO:0000256" key="2">
    <source>
        <dbReference type="SAM" id="MobiDB-lite"/>
    </source>
</evidence>
<accession>A0ABM8IW60</accession>
<dbReference type="EMBL" id="AP028907">
    <property type="protein sequence ID" value="BES81782.1"/>
    <property type="molecule type" value="Genomic_DNA"/>
</dbReference>
<keyword evidence="5" id="KW-1185">Reference proteome</keyword>
<sequence length="390" mass="44974">MAGGWRDEGQSHRRNGCGGPPNPQPLLDFLKAYRDAVQYIVDTIWGLDRVPSVRQLHEMFYRELRGWGFRAHHVSEIYKRAKEIVKAVKKNGGRKPILRRLTARLHSYEYRLDVERGVLKVAVLHGGWVELRLRGMRRLKRFLAEGWRPKELLVSHRNDGFKVYMTLEREVEERKPRTVMGVDVNLGNVSYVVLDAESGRIVTAGVTVFKGFKRALRLRKMAESLQKRLGRHWRFMKWSRKVYKRRMSRARSIVNDTAHFAAKKLVGIADRYGSLIVLENLKGLKMCASEENSRLAWLFTQLAYRRLQGFIEYKAAWRGLKTIYVPAKSTSKASPQGKVKKLNYRWMVLPNGVATTRDIVAAWNLALKGFTRMRGSRGFRGAPKAPAVRG</sequence>
<evidence type="ECO:0000256" key="1">
    <source>
        <dbReference type="ARBA" id="ARBA00023125"/>
    </source>
</evidence>
<protein>
    <recommendedName>
        <fullName evidence="3">Cas12f1-like TNB domain-containing protein</fullName>
    </recommendedName>
</protein>
<dbReference type="Pfam" id="PF07282">
    <property type="entry name" value="Cas12f1-like_TNB"/>
    <property type="match status" value="1"/>
</dbReference>
<keyword evidence="1" id="KW-0238">DNA-binding</keyword>
<feature type="domain" description="Cas12f1-like TNB" evidence="3">
    <location>
        <begin position="304"/>
        <end position="365"/>
    </location>
</feature>
<evidence type="ECO:0000313" key="4">
    <source>
        <dbReference type="EMBL" id="BES81782.1"/>
    </source>
</evidence>
<evidence type="ECO:0000259" key="3">
    <source>
        <dbReference type="Pfam" id="PF07282"/>
    </source>
</evidence>